<dbReference type="RefSeq" id="WP_172356493.1">
    <property type="nucleotide sequence ID" value="NZ_BLLH01000005.1"/>
</dbReference>
<name>A0A6A0B8F9_9LACT</name>
<sequence>MAKDDYHLPYIRLKKYLYDHLKSCNAAAKRIENTAVTFTQDEVDAMVSESVTKAMSELSFIS</sequence>
<gene>
    <name evidence="1" type="ORF">Hs20B_11090</name>
</gene>
<reference evidence="1 2" key="1">
    <citation type="submission" date="2020-02" db="EMBL/GenBank/DDBJ databases">
        <title>Draft genome sequence of Lactococcus sp. Hs20B0-1.</title>
        <authorList>
            <person name="Noda S."/>
            <person name="Yuki M."/>
            <person name="Ohkuma M."/>
        </authorList>
    </citation>
    <scope>NUCLEOTIDE SEQUENCE [LARGE SCALE GENOMIC DNA]</scope>
    <source>
        <strain evidence="1 2">Hs20B0-1</strain>
    </source>
</reference>
<keyword evidence="2" id="KW-1185">Reference proteome</keyword>
<evidence type="ECO:0000313" key="1">
    <source>
        <dbReference type="EMBL" id="GFH40711.1"/>
    </source>
</evidence>
<evidence type="ECO:0000313" key="2">
    <source>
        <dbReference type="Proteomes" id="UP000475928"/>
    </source>
</evidence>
<protein>
    <submittedName>
        <fullName evidence="1">Uncharacterized protein</fullName>
    </submittedName>
</protein>
<dbReference type="AlphaFoldDB" id="A0A6A0B8F9"/>
<organism evidence="1 2">
    <name type="scientific">Pseudolactococcus insecticola</name>
    <dbReference type="NCBI Taxonomy" id="2709158"/>
    <lineage>
        <taxon>Bacteria</taxon>
        <taxon>Bacillati</taxon>
        <taxon>Bacillota</taxon>
        <taxon>Bacilli</taxon>
        <taxon>Lactobacillales</taxon>
        <taxon>Streptococcaceae</taxon>
        <taxon>Pseudolactococcus</taxon>
    </lineage>
</organism>
<dbReference type="EMBL" id="BLLH01000005">
    <property type="protein sequence ID" value="GFH40711.1"/>
    <property type="molecule type" value="Genomic_DNA"/>
</dbReference>
<comment type="caution">
    <text evidence="1">The sequence shown here is derived from an EMBL/GenBank/DDBJ whole genome shotgun (WGS) entry which is preliminary data.</text>
</comment>
<proteinExistence type="predicted"/>
<dbReference type="Proteomes" id="UP000475928">
    <property type="component" value="Unassembled WGS sequence"/>
</dbReference>
<accession>A0A6A0B8F9</accession>